<reference evidence="3 4" key="1">
    <citation type="submission" date="2014-09" db="EMBL/GenBank/DDBJ databases">
        <title>High-quality draft genome sequence of Kocuria marina SO9-6, an actinobacterium isolated from a copper mine.</title>
        <authorList>
            <person name="Castro D.B."/>
            <person name="Pereira L.B."/>
            <person name="Silva M.V."/>
            <person name="Silva B.P."/>
            <person name="Zanardi B.R."/>
            <person name="Carlos C."/>
            <person name="Belgini D.R."/>
            <person name="Limache E.G."/>
            <person name="Lacerda G.V."/>
            <person name="Nery M.B."/>
            <person name="Gomes M.B."/>
            <person name="Souza S."/>
            <person name="Silva T.M."/>
            <person name="Rodrigues V.D."/>
            <person name="Paulino L.C."/>
            <person name="Vicentini R."/>
            <person name="Ferraz L.F."/>
            <person name="Ottoboni L.M."/>
        </authorList>
    </citation>
    <scope>NUCLEOTIDE SEQUENCE [LARGE SCALE GENOMIC DNA]</scope>
    <source>
        <strain evidence="3 4">SO9-6</strain>
    </source>
</reference>
<keyword evidence="2" id="KW-0472">Membrane</keyword>
<organism evidence="3 4">
    <name type="scientific">Kocuria marina</name>
    <dbReference type="NCBI Taxonomy" id="223184"/>
    <lineage>
        <taxon>Bacteria</taxon>
        <taxon>Bacillati</taxon>
        <taxon>Actinomycetota</taxon>
        <taxon>Actinomycetes</taxon>
        <taxon>Micrococcales</taxon>
        <taxon>Micrococcaceae</taxon>
        <taxon>Kocuria</taxon>
    </lineage>
</organism>
<evidence type="ECO:0000313" key="4">
    <source>
        <dbReference type="Proteomes" id="UP000030664"/>
    </source>
</evidence>
<feature type="transmembrane region" description="Helical" evidence="2">
    <location>
        <begin position="21"/>
        <end position="46"/>
    </location>
</feature>
<feature type="region of interest" description="Disordered" evidence="1">
    <location>
        <begin position="145"/>
        <end position="195"/>
    </location>
</feature>
<protein>
    <recommendedName>
        <fullName evidence="5">DUF4439 domain-containing protein</fullName>
    </recommendedName>
</protein>
<dbReference type="EMBL" id="JROM01000021">
    <property type="protein sequence ID" value="KHE74415.1"/>
    <property type="molecule type" value="Genomic_DNA"/>
</dbReference>
<keyword evidence="2" id="KW-1133">Transmembrane helix</keyword>
<dbReference type="eggNOG" id="ENOG5031RDS">
    <property type="taxonomic scope" value="Bacteria"/>
</dbReference>
<gene>
    <name evidence="3" type="ORF">AS25_06115</name>
</gene>
<comment type="caution">
    <text evidence="3">The sequence shown here is derived from an EMBL/GenBank/DDBJ whole genome shotgun (WGS) entry which is preliminary data.</text>
</comment>
<evidence type="ECO:0000256" key="2">
    <source>
        <dbReference type="SAM" id="Phobius"/>
    </source>
</evidence>
<sequence>MEQTRPPEEFVSSRSPAPPASAWRVLAVALTLVLVLVLAAGLWAHWRPLPDDDAARLGARATIASVRADLDPDPSVLPDAVLADQEAAFGPAATPSQARHLEARGTGAPPSSLADAAARLEDVARTSPNGELAATAASVAASWWAAEPPPAGADPTARRTEESEAGLGAGSPAASKVPTEEGDGGDTDDDAASSCEPAQLAAVTALDRARFTTEAAAARIPADAAQRGTMDAVTDTLDATLREPAVTPMLSCDPAPVAGGHVLPAGFAEDPTRAVGGTLREASAALVSAVGASSPEDRDWLLTGLLETAVTAQHLDPEHPVPALPGRD</sequence>
<feature type="compositionally biased region" description="Acidic residues" evidence="1">
    <location>
        <begin position="180"/>
        <end position="191"/>
    </location>
</feature>
<dbReference type="Proteomes" id="UP000030664">
    <property type="component" value="Unassembled WGS sequence"/>
</dbReference>
<evidence type="ECO:0008006" key="5">
    <source>
        <dbReference type="Google" id="ProtNLM"/>
    </source>
</evidence>
<feature type="region of interest" description="Disordered" evidence="1">
    <location>
        <begin position="91"/>
        <end position="113"/>
    </location>
</feature>
<accession>A0A0B0DCD7</accession>
<keyword evidence="2" id="KW-0812">Transmembrane</keyword>
<evidence type="ECO:0000256" key="1">
    <source>
        <dbReference type="SAM" id="MobiDB-lite"/>
    </source>
</evidence>
<proteinExistence type="predicted"/>
<name>A0A0B0DCD7_9MICC</name>
<dbReference type="AlphaFoldDB" id="A0A0B0DCD7"/>
<evidence type="ECO:0000313" key="3">
    <source>
        <dbReference type="EMBL" id="KHE74415.1"/>
    </source>
</evidence>